<comment type="similarity">
    <text evidence="1 4">Belongs to the aldehyde dehydrogenase family.</text>
</comment>
<dbReference type="RefSeq" id="WP_191073400.1">
    <property type="nucleotide sequence ID" value="NZ_JACTAG010000001.1"/>
</dbReference>
<dbReference type="PANTHER" id="PTHR11699">
    <property type="entry name" value="ALDEHYDE DEHYDROGENASE-RELATED"/>
    <property type="match status" value="1"/>
</dbReference>
<dbReference type="InterPro" id="IPR016162">
    <property type="entry name" value="Ald_DH_N"/>
</dbReference>
<dbReference type="CDD" id="cd07093">
    <property type="entry name" value="ALDH_F8_HMSADH"/>
    <property type="match status" value="1"/>
</dbReference>
<dbReference type="Gene3D" id="3.40.309.10">
    <property type="entry name" value="Aldehyde Dehydrogenase, Chain A, domain 2"/>
    <property type="match status" value="1"/>
</dbReference>
<evidence type="ECO:0000256" key="4">
    <source>
        <dbReference type="RuleBase" id="RU003345"/>
    </source>
</evidence>
<dbReference type="SUPFAM" id="SSF53720">
    <property type="entry name" value="ALDH-like"/>
    <property type="match status" value="1"/>
</dbReference>
<evidence type="ECO:0000313" key="7">
    <source>
        <dbReference type="Proteomes" id="UP000635142"/>
    </source>
</evidence>
<protein>
    <submittedName>
        <fullName evidence="6">Aldehyde dehydrogenase</fullName>
    </submittedName>
</protein>
<evidence type="ECO:0000259" key="5">
    <source>
        <dbReference type="Pfam" id="PF00171"/>
    </source>
</evidence>
<dbReference type="InterPro" id="IPR016160">
    <property type="entry name" value="Ald_DH_CS_CYS"/>
</dbReference>
<reference evidence="6" key="1">
    <citation type="submission" date="2020-08" db="EMBL/GenBank/DDBJ databases">
        <title>Sulfitobacter aestuariivivens sp. nov., isolated from a tidal flat.</title>
        <authorList>
            <person name="Park S."/>
            <person name="Yoon J.-H."/>
        </authorList>
    </citation>
    <scope>NUCLEOTIDE SEQUENCE</scope>
    <source>
        <strain evidence="6">TSTF-M16</strain>
    </source>
</reference>
<evidence type="ECO:0000313" key="6">
    <source>
        <dbReference type="EMBL" id="MBD3662355.1"/>
    </source>
</evidence>
<organism evidence="6 7">
    <name type="scientific">Sulfitobacter aestuariivivens</name>
    <dbReference type="NCBI Taxonomy" id="2766981"/>
    <lineage>
        <taxon>Bacteria</taxon>
        <taxon>Pseudomonadati</taxon>
        <taxon>Pseudomonadota</taxon>
        <taxon>Alphaproteobacteria</taxon>
        <taxon>Rhodobacterales</taxon>
        <taxon>Roseobacteraceae</taxon>
        <taxon>Sulfitobacter</taxon>
    </lineage>
</organism>
<evidence type="ECO:0000256" key="2">
    <source>
        <dbReference type="ARBA" id="ARBA00023002"/>
    </source>
</evidence>
<proteinExistence type="inferred from homology"/>
<dbReference type="PROSITE" id="PS00070">
    <property type="entry name" value="ALDEHYDE_DEHYDR_CYS"/>
    <property type="match status" value="1"/>
</dbReference>
<dbReference type="InterPro" id="IPR016163">
    <property type="entry name" value="Ald_DH_C"/>
</dbReference>
<dbReference type="Pfam" id="PF00171">
    <property type="entry name" value="Aldedh"/>
    <property type="match status" value="1"/>
</dbReference>
<dbReference type="PROSITE" id="PS00687">
    <property type="entry name" value="ALDEHYDE_DEHYDR_GLU"/>
    <property type="match status" value="1"/>
</dbReference>
<dbReference type="AlphaFoldDB" id="A0A927CZM7"/>
<gene>
    <name evidence="6" type="ORF">H9Q16_00310</name>
</gene>
<evidence type="ECO:0000256" key="3">
    <source>
        <dbReference type="PROSITE-ProRule" id="PRU10007"/>
    </source>
</evidence>
<evidence type="ECO:0000256" key="1">
    <source>
        <dbReference type="ARBA" id="ARBA00009986"/>
    </source>
</evidence>
<dbReference type="FunFam" id="3.40.605.10:FF:000007">
    <property type="entry name" value="NAD/NADP-dependent betaine aldehyde dehydrogenase"/>
    <property type="match status" value="1"/>
</dbReference>
<comment type="caution">
    <text evidence="6">The sequence shown here is derived from an EMBL/GenBank/DDBJ whole genome shotgun (WGS) entry which is preliminary data.</text>
</comment>
<dbReference type="InterPro" id="IPR016161">
    <property type="entry name" value="Ald_DH/histidinol_DH"/>
</dbReference>
<accession>A0A927CZM7</accession>
<dbReference type="EMBL" id="JACTAG010000001">
    <property type="protein sequence ID" value="MBD3662355.1"/>
    <property type="molecule type" value="Genomic_DNA"/>
</dbReference>
<keyword evidence="2 4" id="KW-0560">Oxidoreductase</keyword>
<dbReference type="InterPro" id="IPR015590">
    <property type="entry name" value="Aldehyde_DH_dom"/>
</dbReference>
<dbReference type="Proteomes" id="UP000635142">
    <property type="component" value="Unassembled WGS sequence"/>
</dbReference>
<keyword evidence="7" id="KW-1185">Reference proteome</keyword>
<dbReference type="GO" id="GO:0016620">
    <property type="term" value="F:oxidoreductase activity, acting on the aldehyde or oxo group of donors, NAD or NADP as acceptor"/>
    <property type="evidence" value="ECO:0007669"/>
    <property type="project" value="InterPro"/>
</dbReference>
<dbReference type="Gene3D" id="3.40.605.10">
    <property type="entry name" value="Aldehyde Dehydrogenase, Chain A, domain 1"/>
    <property type="match status" value="1"/>
</dbReference>
<feature type="active site" evidence="3">
    <location>
        <position position="261"/>
    </location>
</feature>
<feature type="domain" description="Aldehyde dehydrogenase" evidence="5">
    <location>
        <begin position="32"/>
        <end position="486"/>
    </location>
</feature>
<name>A0A927CZM7_9RHOB</name>
<sequence length="503" mass="53819">MTEIPRFELPIVPPERVTGWAGDSATPGGGPELPVFYPATGQQVSVLVEDNAAAVDVAVQAARRAFDDGPWPHLSTPERIAVLERCGQVIRENADELARLECAATGLLLRELKERHMARATHNFRFFADYISQRRGERYDQMPGYLTTVVREPVGVAALIAPWNAPVALATMKLSAALAFGNACVLKPSEQTPLALARLVGLLQEVLPEGVLNLVNGRGPVTGAALVAHPGVDLVSFTGGTETGRAIMSAAGQRLVPCTMELGGKSANVIFASADPERALDGALLGIFSNNGQQCLAGSRILVERPIFDDFVDRFVDRAQRIRVGDPMLAETELGPLASHPHMQRVLAFVETARADGGSLLTGGVRREDLGKGYFVAPTAVSVPGNDARTAQDEIFGPFATFLPFDSAEEAAAIANDTQFGLVSYVWSDHLPTVMTMTERLRSGVVWVNTPMVRELRAPFGGYKNSGVGREGGAACEAFYTEEKTVTLPKVPPPLRRLGDTGG</sequence>
<dbReference type="InterPro" id="IPR029510">
    <property type="entry name" value="Ald_DH_CS_GLU"/>
</dbReference>